<gene>
    <name evidence="3" type="ORF">GCM10011613_25280</name>
</gene>
<evidence type="ECO:0000259" key="2">
    <source>
        <dbReference type="PROSITE" id="PS50846"/>
    </source>
</evidence>
<name>A0ABQ3B553_9GAMM</name>
<evidence type="ECO:0000313" key="4">
    <source>
        <dbReference type="Proteomes" id="UP000619761"/>
    </source>
</evidence>
<reference evidence="4" key="1">
    <citation type="journal article" date="2019" name="Int. J. Syst. Evol. Microbiol.">
        <title>The Global Catalogue of Microorganisms (GCM) 10K type strain sequencing project: providing services to taxonomists for standard genome sequencing and annotation.</title>
        <authorList>
            <consortium name="The Broad Institute Genomics Platform"/>
            <consortium name="The Broad Institute Genome Sequencing Center for Infectious Disease"/>
            <person name="Wu L."/>
            <person name="Ma J."/>
        </authorList>
    </citation>
    <scope>NUCLEOTIDE SEQUENCE [LARGE SCALE GENOMIC DNA]</scope>
    <source>
        <strain evidence="4">KCTC 32239</strain>
    </source>
</reference>
<dbReference type="PROSITE" id="PS50846">
    <property type="entry name" value="HMA_2"/>
    <property type="match status" value="1"/>
</dbReference>
<dbReference type="RefSeq" id="WP_189419148.1">
    <property type="nucleotide sequence ID" value="NZ_BMYZ01000002.1"/>
</dbReference>
<dbReference type="Gene3D" id="3.30.70.100">
    <property type="match status" value="1"/>
</dbReference>
<dbReference type="Pfam" id="PF00403">
    <property type="entry name" value="HMA"/>
    <property type="match status" value="1"/>
</dbReference>
<dbReference type="Proteomes" id="UP000619761">
    <property type="component" value="Unassembled WGS sequence"/>
</dbReference>
<dbReference type="InterPro" id="IPR006121">
    <property type="entry name" value="HMA_dom"/>
</dbReference>
<dbReference type="EMBL" id="BMYZ01000002">
    <property type="protein sequence ID" value="GGY79382.1"/>
    <property type="molecule type" value="Genomic_DNA"/>
</dbReference>
<dbReference type="CDD" id="cd00371">
    <property type="entry name" value="HMA"/>
    <property type="match status" value="1"/>
</dbReference>
<accession>A0ABQ3B553</accession>
<dbReference type="InterPro" id="IPR036163">
    <property type="entry name" value="HMA_dom_sf"/>
</dbReference>
<evidence type="ECO:0000256" key="1">
    <source>
        <dbReference type="ARBA" id="ARBA00022723"/>
    </source>
</evidence>
<comment type="caution">
    <text evidence="3">The sequence shown here is derived from an EMBL/GenBank/DDBJ whole genome shotgun (WGS) entry which is preliminary data.</text>
</comment>
<keyword evidence="1" id="KW-0479">Metal-binding</keyword>
<proteinExistence type="predicted"/>
<evidence type="ECO:0000313" key="3">
    <source>
        <dbReference type="EMBL" id="GGY79382.1"/>
    </source>
</evidence>
<sequence length="65" mass="6771">MTIFTVKGMSCGHCVKTITHAIKTLDPAASVAIDLASGRVEIDSSKPESDLVAAINALDYLVIPA</sequence>
<dbReference type="PROSITE" id="PS01047">
    <property type="entry name" value="HMA_1"/>
    <property type="match status" value="1"/>
</dbReference>
<dbReference type="InterPro" id="IPR017969">
    <property type="entry name" value="Heavy-metal-associated_CS"/>
</dbReference>
<keyword evidence="4" id="KW-1185">Reference proteome</keyword>
<protein>
    <submittedName>
        <fullName evidence="3">CopZ protein</fullName>
    </submittedName>
</protein>
<dbReference type="SUPFAM" id="SSF55008">
    <property type="entry name" value="HMA, heavy metal-associated domain"/>
    <property type="match status" value="1"/>
</dbReference>
<feature type="domain" description="HMA" evidence="2">
    <location>
        <begin position="1"/>
        <end position="63"/>
    </location>
</feature>
<organism evidence="3 4">
    <name type="scientific">Cellvibrio zantedeschiae</name>
    <dbReference type="NCBI Taxonomy" id="1237077"/>
    <lineage>
        <taxon>Bacteria</taxon>
        <taxon>Pseudomonadati</taxon>
        <taxon>Pseudomonadota</taxon>
        <taxon>Gammaproteobacteria</taxon>
        <taxon>Cellvibrionales</taxon>
        <taxon>Cellvibrionaceae</taxon>
        <taxon>Cellvibrio</taxon>
    </lineage>
</organism>